<evidence type="ECO:0000313" key="2">
    <source>
        <dbReference type="Proteomes" id="UP000262397"/>
    </source>
</evidence>
<dbReference type="Proteomes" id="UP000262397">
    <property type="component" value="Segment"/>
</dbReference>
<name>A0A385AGX4_9CAUD</name>
<gene>
    <name evidence="1" type="ORF">Drs3_00004</name>
</gene>
<keyword evidence="2" id="KW-1185">Reference proteome</keyword>
<dbReference type="EMBL" id="MH674343">
    <property type="protein sequence ID" value="AXN53385.1"/>
    <property type="molecule type" value="Genomic_DNA"/>
</dbReference>
<reference evidence="1" key="1">
    <citation type="submission" date="2018-07" db="EMBL/GenBank/DDBJ databases">
        <authorList>
            <person name="Quirk P.G."/>
            <person name="Krulwich T.A."/>
        </authorList>
    </citation>
    <scope>NUCLEOTIDE SEQUENCE [LARGE SCALE GENOMIC DNA]</scope>
</reference>
<protein>
    <submittedName>
        <fullName evidence="1">Uncharacterized protein</fullName>
    </submittedName>
</protein>
<organism evidence="1">
    <name type="scientific">Methanobacterium virus Drs3</name>
    <dbReference type="NCBI Taxonomy" id="1430441"/>
    <lineage>
        <taxon>Viruses</taxon>
        <taxon>Duplodnaviria</taxon>
        <taxon>Heunggongvirae</taxon>
        <taxon>Uroviricota</taxon>
        <taxon>Caudoviricetes</taxon>
        <taxon>Methanobavirales</taxon>
        <taxon>Anaerodiviridae</taxon>
        <taxon>Metforvirus</taxon>
        <taxon>Metforvirus limi</taxon>
        <taxon>Metforvirus Drs3</taxon>
    </lineage>
</organism>
<proteinExistence type="predicted"/>
<accession>A0A385AGX4</accession>
<evidence type="ECO:0000313" key="1">
    <source>
        <dbReference type="EMBL" id="AXN53385.1"/>
    </source>
</evidence>
<sequence>MSEFEVAWNADPNKVLIRGMVTREASDFLESEAFKDFGMMKKGAIGMELTKLLLIAKECIEKQDSE</sequence>